<comment type="caution">
    <text evidence="1">The sequence shown here is derived from an EMBL/GenBank/DDBJ whole genome shotgun (WGS) entry which is preliminary data.</text>
</comment>
<sequence length="85" mass="9694">MKRMMIFVVLLVAVMVLFLACPLIDPLPGENPMDENLLVGTWSSGDDEYFTFYKDLSFQMDFIGLYGSGLWEHGIGTYKYTNTIL</sequence>
<feature type="non-terminal residue" evidence="1">
    <location>
        <position position="85"/>
    </location>
</feature>
<dbReference type="EMBL" id="LAZR01057509">
    <property type="protein sequence ID" value="KKK71932.1"/>
    <property type="molecule type" value="Genomic_DNA"/>
</dbReference>
<reference evidence="1" key="1">
    <citation type="journal article" date="2015" name="Nature">
        <title>Complex archaea that bridge the gap between prokaryotes and eukaryotes.</title>
        <authorList>
            <person name="Spang A."/>
            <person name="Saw J.H."/>
            <person name="Jorgensen S.L."/>
            <person name="Zaremba-Niedzwiedzka K."/>
            <person name="Martijn J."/>
            <person name="Lind A.E."/>
            <person name="van Eijk R."/>
            <person name="Schleper C."/>
            <person name="Guy L."/>
            <person name="Ettema T.J."/>
        </authorList>
    </citation>
    <scope>NUCLEOTIDE SEQUENCE</scope>
</reference>
<dbReference type="AlphaFoldDB" id="A0A0F8XS89"/>
<gene>
    <name evidence="1" type="ORF">LCGC14_2908990</name>
</gene>
<organism evidence="1">
    <name type="scientific">marine sediment metagenome</name>
    <dbReference type="NCBI Taxonomy" id="412755"/>
    <lineage>
        <taxon>unclassified sequences</taxon>
        <taxon>metagenomes</taxon>
        <taxon>ecological metagenomes</taxon>
    </lineage>
</organism>
<proteinExistence type="predicted"/>
<evidence type="ECO:0000313" key="1">
    <source>
        <dbReference type="EMBL" id="KKK71932.1"/>
    </source>
</evidence>
<name>A0A0F8XS89_9ZZZZ</name>
<accession>A0A0F8XS89</accession>
<protein>
    <submittedName>
        <fullName evidence="1">Uncharacterized protein</fullName>
    </submittedName>
</protein>
<dbReference type="PROSITE" id="PS51257">
    <property type="entry name" value="PROKAR_LIPOPROTEIN"/>
    <property type="match status" value="1"/>
</dbReference>